<dbReference type="AlphaFoldDB" id="A0AAI8WE07"/>
<reference evidence="1 2" key="1">
    <citation type="submission" date="2019-07" db="EMBL/GenBank/DDBJ databases">
        <title>antibiotic susceptibility of plant-derived lactic acid bacteria.</title>
        <authorList>
            <person name="Sugiyama M."/>
            <person name="Noda M."/>
        </authorList>
    </citation>
    <scope>NUCLEOTIDE SEQUENCE [LARGE SCALE GENOMIC DNA]</scope>
    <source>
        <strain evidence="1 2">15-1A</strain>
    </source>
</reference>
<protein>
    <submittedName>
        <fullName evidence="1">Uncharacterized protein</fullName>
    </submittedName>
</protein>
<name>A0AAI8WE07_ENTMU</name>
<gene>
    <name evidence="1" type="ORF">EM151A_1788</name>
</gene>
<dbReference type="Proteomes" id="UP000509460">
    <property type="component" value="Chromosome"/>
</dbReference>
<dbReference type="EMBL" id="AP019810">
    <property type="protein sequence ID" value="BBM14980.1"/>
    <property type="molecule type" value="Genomic_DNA"/>
</dbReference>
<evidence type="ECO:0000313" key="2">
    <source>
        <dbReference type="Proteomes" id="UP000509460"/>
    </source>
</evidence>
<proteinExistence type="predicted"/>
<sequence length="63" mass="7500">MSGNDTHEVTQEWLNQHEFLLAFYFILWNQSWVSTDKVWEWTKQAEQDTGYNADGEVVSYPTK</sequence>
<accession>A0AAI8WE07</accession>
<evidence type="ECO:0000313" key="1">
    <source>
        <dbReference type="EMBL" id="BBM14980.1"/>
    </source>
</evidence>
<organism evidence="1 2">
    <name type="scientific">Enterococcus mundtii</name>
    <dbReference type="NCBI Taxonomy" id="53346"/>
    <lineage>
        <taxon>Bacteria</taxon>
        <taxon>Bacillati</taxon>
        <taxon>Bacillota</taxon>
        <taxon>Bacilli</taxon>
        <taxon>Lactobacillales</taxon>
        <taxon>Enterococcaceae</taxon>
        <taxon>Enterococcus</taxon>
    </lineage>
</organism>
<dbReference type="RefSeq" id="WP_066025412.1">
    <property type="nucleotide sequence ID" value="NZ_AP019810.1"/>
</dbReference>